<dbReference type="AlphaFoldDB" id="A0A1J5R7G7"/>
<comment type="caution">
    <text evidence="1">The sequence shown here is derived from an EMBL/GenBank/DDBJ whole genome shotgun (WGS) entry which is preliminary data.</text>
</comment>
<dbReference type="EMBL" id="MLJW01000646">
    <property type="protein sequence ID" value="OIQ84101.1"/>
    <property type="molecule type" value="Genomic_DNA"/>
</dbReference>
<proteinExistence type="predicted"/>
<sequence length="61" mass="7164">MLKKFLLPLLLPALSTASVHILSRKNRPHRQQFAAPLPDMGYFTYQRKIGEFPKRMHRMGQ</sequence>
<protein>
    <submittedName>
        <fullName evidence="1">Uncharacterized protein</fullName>
    </submittedName>
</protein>
<accession>A0A1J5R7G7</accession>
<gene>
    <name evidence="1" type="ORF">GALL_340970</name>
</gene>
<organism evidence="1">
    <name type="scientific">mine drainage metagenome</name>
    <dbReference type="NCBI Taxonomy" id="410659"/>
    <lineage>
        <taxon>unclassified sequences</taxon>
        <taxon>metagenomes</taxon>
        <taxon>ecological metagenomes</taxon>
    </lineage>
</organism>
<evidence type="ECO:0000313" key="1">
    <source>
        <dbReference type="EMBL" id="OIQ84101.1"/>
    </source>
</evidence>
<name>A0A1J5R7G7_9ZZZZ</name>
<reference evidence="1" key="1">
    <citation type="submission" date="2016-10" db="EMBL/GenBank/DDBJ databases">
        <title>Sequence of Gallionella enrichment culture.</title>
        <authorList>
            <person name="Poehlein A."/>
            <person name="Muehling M."/>
            <person name="Daniel R."/>
        </authorList>
    </citation>
    <scope>NUCLEOTIDE SEQUENCE</scope>
</reference>